<name>A0A9D4F8C6_DREPO</name>
<reference evidence="2" key="1">
    <citation type="journal article" date="2019" name="bioRxiv">
        <title>The Genome of the Zebra Mussel, Dreissena polymorpha: A Resource for Invasive Species Research.</title>
        <authorList>
            <person name="McCartney M.A."/>
            <person name="Auch B."/>
            <person name="Kono T."/>
            <person name="Mallez S."/>
            <person name="Zhang Y."/>
            <person name="Obille A."/>
            <person name="Becker A."/>
            <person name="Abrahante J.E."/>
            <person name="Garbe J."/>
            <person name="Badalamenti J.P."/>
            <person name="Herman A."/>
            <person name="Mangelson H."/>
            <person name="Liachko I."/>
            <person name="Sullivan S."/>
            <person name="Sone E.D."/>
            <person name="Koren S."/>
            <person name="Silverstein K.A.T."/>
            <person name="Beckman K.B."/>
            <person name="Gohl D.M."/>
        </authorList>
    </citation>
    <scope>NUCLEOTIDE SEQUENCE</scope>
    <source>
        <strain evidence="2">Duluth1</strain>
        <tissue evidence="2">Whole animal</tissue>
    </source>
</reference>
<proteinExistence type="predicted"/>
<evidence type="ECO:0000313" key="3">
    <source>
        <dbReference type="Proteomes" id="UP000828390"/>
    </source>
</evidence>
<organism evidence="2 3">
    <name type="scientific">Dreissena polymorpha</name>
    <name type="common">Zebra mussel</name>
    <name type="synonym">Mytilus polymorpha</name>
    <dbReference type="NCBI Taxonomy" id="45954"/>
    <lineage>
        <taxon>Eukaryota</taxon>
        <taxon>Metazoa</taxon>
        <taxon>Spiralia</taxon>
        <taxon>Lophotrochozoa</taxon>
        <taxon>Mollusca</taxon>
        <taxon>Bivalvia</taxon>
        <taxon>Autobranchia</taxon>
        <taxon>Heteroconchia</taxon>
        <taxon>Euheterodonta</taxon>
        <taxon>Imparidentia</taxon>
        <taxon>Neoheterodontei</taxon>
        <taxon>Myida</taxon>
        <taxon>Dreissenoidea</taxon>
        <taxon>Dreissenidae</taxon>
        <taxon>Dreissena</taxon>
    </lineage>
</organism>
<dbReference type="AlphaFoldDB" id="A0A9D4F8C6"/>
<protein>
    <submittedName>
        <fullName evidence="2">Uncharacterized protein</fullName>
    </submittedName>
</protein>
<dbReference type="Proteomes" id="UP000828390">
    <property type="component" value="Unassembled WGS sequence"/>
</dbReference>
<keyword evidence="3" id="KW-1185">Reference proteome</keyword>
<comment type="caution">
    <text evidence="2">The sequence shown here is derived from an EMBL/GenBank/DDBJ whole genome shotgun (WGS) entry which is preliminary data.</text>
</comment>
<accession>A0A9D4F8C6</accession>
<evidence type="ECO:0000313" key="2">
    <source>
        <dbReference type="EMBL" id="KAH3791921.1"/>
    </source>
</evidence>
<sequence length="75" mass="8804">MMDRGNDNIKSLKTSYEQILEEILDARRQINENLDRLQQTTIRELELIHASLYNSIEDDTKRCSKFIAKLKTYGA</sequence>
<gene>
    <name evidence="2" type="ORF">DPMN_145411</name>
</gene>
<feature type="coiled-coil region" evidence="1">
    <location>
        <begin position="2"/>
        <end position="40"/>
    </location>
</feature>
<keyword evidence="1" id="KW-0175">Coiled coil</keyword>
<evidence type="ECO:0000256" key="1">
    <source>
        <dbReference type="SAM" id="Coils"/>
    </source>
</evidence>
<dbReference type="EMBL" id="JAIWYP010000007">
    <property type="protein sequence ID" value="KAH3791921.1"/>
    <property type="molecule type" value="Genomic_DNA"/>
</dbReference>
<reference evidence="2" key="2">
    <citation type="submission" date="2020-11" db="EMBL/GenBank/DDBJ databases">
        <authorList>
            <person name="McCartney M.A."/>
            <person name="Auch B."/>
            <person name="Kono T."/>
            <person name="Mallez S."/>
            <person name="Becker A."/>
            <person name="Gohl D.M."/>
            <person name="Silverstein K.A.T."/>
            <person name="Koren S."/>
            <person name="Bechman K.B."/>
            <person name="Herman A."/>
            <person name="Abrahante J.E."/>
            <person name="Garbe J."/>
        </authorList>
    </citation>
    <scope>NUCLEOTIDE SEQUENCE</scope>
    <source>
        <strain evidence="2">Duluth1</strain>
        <tissue evidence="2">Whole animal</tissue>
    </source>
</reference>